<protein>
    <recommendedName>
        <fullName evidence="1">F-box domain-containing protein</fullName>
    </recommendedName>
</protein>
<name>A0A6C0L1T1_9ZZZZ</name>
<dbReference type="InterPro" id="IPR036047">
    <property type="entry name" value="F-box-like_dom_sf"/>
</dbReference>
<dbReference type="AlphaFoldDB" id="A0A6C0L1T1"/>
<reference evidence="2" key="1">
    <citation type="journal article" date="2020" name="Nature">
        <title>Giant virus diversity and host interactions through global metagenomics.</title>
        <authorList>
            <person name="Schulz F."/>
            <person name="Roux S."/>
            <person name="Paez-Espino D."/>
            <person name="Jungbluth S."/>
            <person name="Walsh D.A."/>
            <person name="Denef V.J."/>
            <person name="McMahon K.D."/>
            <person name="Konstantinidis K.T."/>
            <person name="Eloe-Fadrosh E.A."/>
            <person name="Kyrpides N.C."/>
            <person name="Woyke T."/>
        </authorList>
    </citation>
    <scope>NUCLEOTIDE SEQUENCE</scope>
    <source>
        <strain evidence="2">GVMAG-S-ERX555907-94</strain>
    </source>
</reference>
<dbReference type="SUPFAM" id="SSF81383">
    <property type="entry name" value="F-box domain"/>
    <property type="match status" value="1"/>
</dbReference>
<accession>A0A6C0L1T1</accession>
<evidence type="ECO:0000313" key="2">
    <source>
        <dbReference type="EMBL" id="QHU23493.1"/>
    </source>
</evidence>
<dbReference type="EMBL" id="MN741030">
    <property type="protein sequence ID" value="QHU23493.1"/>
    <property type="molecule type" value="Genomic_DNA"/>
</dbReference>
<sequence>MNLQYLPDDILNNIFFKLSYHDMIRFSQVKQSFHKNYYDIIKYNIFYFVNRDSKLFRECLRRFKYSMEEIDHLRILCVP</sequence>
<dbReference type="PROSITE" id="PS50181">
    <property type="entry name" value="FBOX"/>
    <property type="match status" value="1"/>
</dbReference>
<organism evidence="2">
    <name type="scientific">viral metagenome</name>
    <dbReference type="NCBI Taxonomy" id="1070528"/>
    <lineage>
        <taxon>unclassified sequences</taxon>
        <taxon>metagenomes</taxon>
        <taxon>organismal metagenomes</taxon>
    </lineage>
</organism>
<dbReference type="InterPro" id="IPR001810">
    <property type="entry name" value="F-box_dom"/>
</dbReference>
<evidence type="ECO:0000259" key="1">
    <source>
        <dbReference type="PROSITE" id="PS50181"/>
    </source>
</evidence>
<dbReference type="Pfam" id="PF00646">
    <property type="entry name" value="F-box"/>
    <property type="match status" value="1"/>
</dbReference>
<feature type="domain" description="F-box" evidence="1">
    <location>
        <begin position="1"/>
        <end position="50"/>
    </location>
</feature>
<proteinExistence type="predicted"/>
<dbReference type="CDD" id="cd09917">
    <property type="entry name" value="F-box_SF"/>
    <property type="match status" value="1"/>
</dbReference>